<evidence type="ECO:0000256" key="4">
    <source>
        <dbReference type="ARBA" id="ARBA00023306"/>
    </source>
</evidence>
<evidence type="ECO:0000313" key="6">
    <source>
        <dbReference type="EMBL" id="QDT66415.1"/>
    </source>
</evidence>
<dbReference type="NCBIfam" id="TIGR00281">
    <property type="entry name" value="SMC-Scp complex subunit ScpB"/>
    <property type="match status" value="1"/>
</dbReference>
<proteinExistence type="predicted"/>
<keyword evidence="1" id="KW-0963">Cytoplasm</keyword>
<organism evidence="6 7">
    <name type="scientific">Calycomorphotria hydatis</name>
    <dbReference type="NCBI Taxonomy" id="2528027"/>
    <lineage>
        <taxon>Bacteria</taxon>
        <taxon>Pseudomonadati</taxon>
        <taxon>Planctomycetota</taxon>
        <taxon>Planctomycetia</taxon>
        <taxon>Planctomycetales</taxon>
        <taxon>Planctomycetaceae</taxon>
        <taxon>Calycomorphotria</taxon>
    </lineage>
</organism>
<sequence length="229" mass="26031">MIENHRANWGPRANDWSRVTTRGSALRFFHGREENRSRPTDKLARLEAALFVADKPLTVRKLVQHALLADVNEAKQLIEQLNVEYEQQQSAFRVERVAAGYQLMSDPRFAPWLDKLHQRPTRMSLSPPAAETLTILAYRQPMTRADIEAIRGVKTADLLKQLIERGLVHVAGEDDSLGRPYLYATTRDFLTEFGLRSLADLPDAQELRKAREKVEVTVADEDSEQAQSA</sequence>
<dbReference type="AlphaFoldDB" id="A0A517TDG4"/>
<dbReference type="InterPro" id="IPR036390">
    <property type="entry name" value="WH_DNA-bd_sf"/>
</dbReference>
<dbReference type="PANTHER" id="PTHR34298:SF2">
    <property type="entry name" value="SEGREGATION AND CONDENSATION PROTEIN B"/>
    <property type="match status" value="1"/>
</dbReference>
<dbReference type="KEGG" id="chya:V22_36820"/>
<evidence type="ECO:0000256" key="1">
    <source>
        <dbReference type="ARBA" id="ARBA00022490"/>
    </source>
</evidence>
<keyword evidence="5" id="KW-0175">Coiled coil</keyword>
<keyword evidence="2" id="KW-0132">Cell division</keyword>
<dbReference type="Proteomes" id="UP000319976">
    <property type="component" value="Chromosome"/>
</dbReference>
<accession>A0A517TDG4</accession>
<evidence type="ECO:0000256" key="3">
    <source>
        <dbReference type="ARBA" id="ARBA00022829"/>
    </source>
</evidence>
<evidence type="ECO:0000313" key="7">
    <source>
        <dbReference type="Proteomes" id="UP000319976"/>
    </source>
</evidence>
<keyword evidence="7" id="KW-1185">Reference proteome</keyword>
<dbReference type="Gene3D" id="1.10.10.10">
    <property type="entry name" value="Winged helix-like DNA-binding domain superfamily/Winged helix DNA-binding domain"/>
    <property type="match status" value="2"/>
</dbReference>
<keyword evidence="3" id="KW-0159">Chromosome partition</keyword>
<dbReference type="PANTHER" id="PTHR34298">
    <property type="entry name" value="SEGREGATION AND CONDENSATION PROTEIN B"/>
    <property type="match status" value="1"/>
</dbReference>
<dbReference type="PIRSF" id="PIRSF019345">
    <property type="entry name" value="ScpB"/>
    <property type="match status" value="1"/>
</dbReference>
<evidence type="ECO:0008006" key="8">
    <source>
        <dbReference type="Google" id="ProtNLM"/>
    </source>
</evidence>
<gene>
    <name evidence="6" type="ORF">V22_36820</name>
</gene>
<reference evidence="6 7" key="1">
    <citation type="submission" date="2019-02" db="EMBL/GenBank/DDBJ databases">
        <title>Deep-cultivation of Planctomycetes and their phenomic and genomic characterization uncovers novel biology.</title>
        <authorList>
            <person name="Wiegand S."/>
            <person name="Jogler M."/>
            <person name="Boedeker C."/>
            <person name="Pinto D."/>
            <person name="Vollmers J."/>
            <person name="Rivas-Marin E."/>
            <person name="Kohn T."/>
            <person name="Peeters S.H."/>
            <person name="Heuer A."/>
            <person name="Rast P."/>
            <person name="Oberbeckmann S."/>
            <person name="Bunk B."/>
            <person name="Jeske O."/>
            <person name="Meyerdierks A."/>
            <person name="Storesund J.E."/>
            <person name="Kallscheuer N."/>
            <person name="Luecker S."/>
            <person name="Lage O.M."/>
            <person name="Pohl T."/>
            <person name="Merkel B.J."/>
            <person name="Hornburger P."/>
            <person name="Mueller R.-W."/>
            <person name="Bruemmer F."/>
            <person name="Labrenz M."/>
            <person name="Spormann A.M."/>
            <person name="Op den Camp H."/>
            <person name="Overmann J."/>
            <person name="Amann R."/>
            <person name="Jetten M.S.M."/>
            <person name="Mascher T."/>
            <person name="Medema M.H."/>
            <person name="Devos D.P."/>
            <person name="Kaster A.-K."/>
            <person name="Ovreas L."/>
            <person name="Rohde M."/>
            <person name="Galperin M.Y."/>
            <person name="Jogler C."/>
        </authorList>
    </citation>
    <scope>NUCLEOTIDE SEQUENCE [LARGE SCALE GENOMIC DNA]</scope>
    <source>
        <strain evidence="6 7">V22</strain>
    </source>
</reference>
<dbReference type="Pfam" id="PF04079">
    <property type="entry name" value="SMC_ScpB"/>
    <property type="match status" value="1"/>
</dbReference>
<dbReference type="SUPFAM" id="SSF46785">
    <property type="entry name" value="Winged helix' DNA-binding domain"/>
    <property type="match status" value="2"/>
</dbReference>
<dbReference type="EMBL" id="CP036316">
    <property type="protein sequence ID" value="QDT66415.1"/>
    <property type="molecule type" value="Genomic_DNA"/>
</dbReference>
<dbReference type="InterPro" id="IPR036388">
    <property type="entry name" value="WH-like_DNA-bd_sf"/>
</dbReference>
<evidence type="ECO:0000256" key="5">
    <source>
        <dbReference type="SAM" id="Coils"/>
    </source>
</evidence>
<dbReference type="GO" id="GO:0051304">
    <property type="term" value="P:chromosome separation"/>
    <property type="evidence" value="ECO:0007669"/>
    <property type="project" value="InterPro"/>
</dbReference>
<dbReference type="RefSeq" id="WP_231734076.1">
    <property type="nucleotide sequence ID" value="NZ_CP036316.1"/>
</dbReference>
<protein>
    <recommendedName>
        <fullName evidence="8">Segregation and condensation protein B</fullName>
    </recommendedName>
</protein>
<dbReference type="InterPro" id="IPR005234">
    <property type="entry name" value="ScpB_csome_segregation"/>
</dbReference>
<feature type="coiled-coil region" evidence="5">
    <location>
        <begin position="64"/>
        <end position="91"/>
    </location>
</feature>
<keyword evidence="4" id="KW-0131">Cell cycle</keyword>
<name>A0A517TDG4_9PLAN</name>
<dbReference type="GO" id="GO:0051301">
    <property type="term" value="P:cell division"/>
    <property type="evidence" value="ECO:0007669"/>
    <property type="project" value="UniProtKB-KW"/>
</dbReference>
<evidence type="ECO:0000256" key="2">
    <source>
        <dbReference type="ARBA" id="ARBA00022618"/>
    </source>
</evidence>